<evidence type="ECO:0000313" key="2">
    <source>
        <dbReference type="EMBL" id="KAE8962631.1"/>
    </source>
</evidence>
<name>A0A6A3VN00_9STRA</name>
<dbReference type="EMBL" id="QXFY01005171">
    <property type="protein sequence ID" value="KAE9273480.1"/>
    <property type="molecule type" value="Genomic_DNA"/>
</dbReference>
<organism evidence="8 14">
    <name type="scientific">Phytophthora fragariae</name>
    <dbReference type="NCBI Taxonomy" id="53985"/>
    <lineage>
        <taxon>Eukaryota</taxon>
        <taxon>Sar</taxon>
        <taxon>Stramenopiles</taxon>
        <taxon>Oomycota</taxon>
        <taxon>Peronosporomycetes</taxon>
        <taxon>Peronosporales</taxon>
        <taxon>Peronosporaceae</taxon>
        <taxon>Phytophthora</taxon>
    </lineage>
</organism>
<evidence type="ECO:0000313" key="12">
    <source>
        <dbReference type="Proteomes" id="UP000433483"/>
    </source>
</evidence>
<dbReference type="Proteomes" id="UP000460718">
    <property type="component" value="Unassembled WGS sequence"/>
</dbReference>
<dbReference type="Proteomes" id="UP000486351">
    <property type="component" value="Unassembled WGS sequence"/>
</dbReference>
<evidence type="ECO:0000313" key="18">
    <source>
        <dbReference type="Proteomes" id="UP000476176"/>
    </source>
</evidence>
<evidence type="ECO:0000313" key="3">
    <source>
        <dbReference type="EMBL" id="KAE9061387.1"/>
    </source>
</evidence>
<evidence type="ECO:0000313" key="5">
    <source>
        <dbReference type="EMBL" id="KAE9067807.1"/>
    </source>
</evidence>
<dbReference type="AlphaFoldDB" id="A0A6A3VN00"/>
<evidence type="ECO:0000313" key="16">
    <source>
        <dbReference type="Proteomes" id="UP000441208"/>
    </source>
</evidence>
<reference evidence="11 12" key="1">
    <citation type="submission" date="2018-08" db="EMBL/GenBank/DDBJ databases">
        <title>Genomic investigation of the strawberry pathogen Phytophthora fragariae indicates pathogenicity is determined by transcriptional variation in three key races.</title>
        <authorList>
            <person name="Adams T.M."/>
            <person name="Armitage A.D."/>
            <person name="Sobczyk M.K."/>
            <person name="Bates H.J."/>
            <person name="Dunwell J.M."/>
            <person name="Nellist C.F."/>
            <person name="Harrison R.J."/>
        </authorList>
    </citation>
    <scope>NUCLEOTIDE SEQUENCE [LARGE SCALE GENOMIC DNA]</scope>
    <source>
        <strain evidence="9 13">A4</strain>
        <strain evidence="8 14">BC-1</strain>
        <strain evidence="7 18">BC-23</strain>
        <strain evidence="6 12">NOV-27</strain>
        <strain evidence="5 15">NOV-5</strain>
        <strain evidence="4 16">NOV-71</strain>
        <strain evidence="10 19">NOV-77</strain>
        <strain evidence="1 11">NOV-9</strain>
        <strain evidence="3 20">ONT-3</strain>
        <strain evidence="2 17">SCRP245</strain>
    </source>
</reference>
<comment type="caution">
    <text evidence="8">The sequence shown here is derived from an EMBL/GenBank/DDBJ whole genome shotgun (WGS) entry which is preliminary data.</text>
</comment>
<dbReference type="EMBL" id="QXGD01004781">
    <property type="protein sequence ID" value="KAE9168859.1"/>
    <property type="molecule type" value="Genomic_DNA"/>
</dbReference>
<evidence type="ECO:0000313" key="8">
    <source>
        <dbReference type="EMBL" id="KAE9168859.1"/>
    </source>
</evidence>
<dbReference type="Proteomes" id="UP000488956">
    <property type="component" value="Unassembled WGS sequence"/>
</dbReference>
<accession>A0A6A3VN00</accession>
<dbReference type="Proteomes" id="UP000476176">
    <property type="component" value="Unassembled WGS sequence"/>
</dbReference>
<gene>
    <name evidence="9" type="ORF">PF001_g29917</name>
    <name evidence="8" type="ORF">PF002_g30507</name>
    <name evidence="7" type="ORF">PF004_g29329</name>
    <name evidence="6" type="ORF">PF005_g30180</name>
    <name evidence="5" type="ORF">PF006_g29919</name>
    <name evidence="4" type="ORF">PF007_g29888</name>
    <name evidence="10" type="ORF">PF008_g29825</name>
    <name evidence="1" type="ORF">PF009_g30489</name>
    <name evidence="3" type="ORF">PF010_g29838</name>
    <name evidence="2" type="ORF">PF011_g29313</name>
</gene>
<protein>
    <submittedName>
        <fullName evidence="8">Uncharacterized protein</fullName>
    </submittedName>
</protein>
<keyword evidence="12" id="KW-1185">Reference proteome</keyword>
<dbReference type="EMBL" id="QXGB01005083">
    <property type="protein sequence ID" value="KAE9164077.1"/>
    <property type="molecule type" value="Genomic_DNA"/>
</dbReference>
<dbReference type="Proteomes" id="UP000437068">
    <property type="component" value="Unassembled WGS sequence"/>
</dbReference>
<evidence type="ECO:0000313" key="17">
    <source>
        <dbReference type="Proteomes" id="UP000460718"/>
    </source>
</evidence>
<dbReference type="EMBL" id="QXFZ01004924">
    <property type="protein sequence ID" value="KAE9062500.1"/>
    <property type="molecule type" value="Genomic_DNA"/>
</dbReference>
<dbReference type="EMBL" id="QXGF01004889">
    <property type="protein sequence ID" value="KAE8919200.1"/>
    <property type="molecule type" value="Genomic_DNA"/>
</dbReference>
<evidence type="ECO:0000313" key="15">
    <source>
        <dbReference type="Proteomes" id="UP000440732"/>
    </source>
</evidence>
<dbReference type="Proteomes" id="UP000440732">
    <property type="component" value="Unassembled WGS sequence"/>
</dbReference>
<evidence type="ECO:0000313" key="9">
    <source>
        <dbReference type="EMBL" id="KAE9267828.1"/>
    </source>
</evidence>
<dbReference type="EMBL" id="QXGC01005260">
    <property type="protein sequence ID" value="KAE9165945.1"/>
    <property type="molecule type" value="Genomic_DNA"/>
</dbReference>
<dbReference type="EMBL" id="QXGA01005306">
    <property type="protein sequence ID" value="KAE9067807.1"/>
    <property type="molecule type" value="Genomic_DNA"/>
</dbReference>
<evidence type="ECO:0000313" key="14">
    <source>
        <dbReference type="Proteomes" id="UP000440367"/>
    </source>
</evidence>
<evidence type="ECO:0000313" key="6">
    <source>
        <dbReference type="EMBL" id="KAE9164077.1"/>
    </source>
</evidence>
<sequence>MWPCGWLLQVTGDIVGQLGTLDFTSQQGKPCRFYGFKLAATQVFLDWAENTRQRKCGLFNSQ</sequence>
<evidence type="ECO:0000313" key="13">
    <source>
        <dbReference type="Proteomes" id="UP000437068"/>
    </source>
</evidence>
<dbReference type="Proteomes" id="UP000429523">
    <property type="component" value="Unassembled WGS sequence"/>
</dbReference>
<dbReference type="Proteomes" id="UP000441208">
    <property type="component" value="Unassembled WGS sequence"/>
</dbReference>
<dbReference type="OrthoDB" id="2011998at2759"/>
<dbReference type="EMBL" id="QXFX01005225">
    <property type="protein sequence ID" value="KAE9061387.1"/>
    <property type="molecule type" value="Genomic_DNA"/>
</dbReference>
<evidence type="ECO:0000313" key="20">
    <source>
        <dbReference type="Proteomes" id="UP000488956"/>
    </source>
</evidence>
<dbReference type="EMBL" id="QXFW01005255">
    <property type="protein sequence ID" value="KAE8962631.1"/>
    <property type="molecule type" value="Genomic_DNA"/>
</dbReference>
<proteinExistence type="predicted"/>
<dbReference type="Proteomes" id="UP000440367">
    <property type="component" value="Unassembled WGS sequence"/>
</dbReference>
<evidence type="ECO:0000313" key="7">
    <source>
        <dbReference type="EMBL" id="KAE9165945.1"/>
    </source>
</evidence>
<evidence type="ECO:0000313" key="1">
    <source>
        <dbReference type="EMBL" id="KAE8919200.1"/>
    </source>
</evidence>
<dbReference type="Proteomes" id="UP000433483">
    <property type="component" value="Unassembled WGS sequence"/>
</dbReference>
<evidence type="ECO:0000313" key="4">
    <source>
        <dbReference type="EMBL" id="KAE9062500.1"/>
    </source>
</evidence>
<dbReference type="EMBL" id="QXGE01005324">
    <property type="protein sequence ID" value="KAE9267828.1"/>
    <property type="molecule type" value="Genomic_DNA"/>
</dbReference>
<evidence type="ECO:0000313" key="11">
    <source>
        <dbReference type="Proteomes" id="UP000429523"/>
    </source>
</evidence>
<evidence type="ECO:0000313" key="19">
    <source>
        <dbReference type="Proteomes" id="UP000486351"/>
    </source>
</evidence>
<evidence type="ECO:0000313" key="10">
    <source>
        <dbReference type="EMBL" id="KAE9273480.1"/>
    </source>
</evidence>